<dbReference type="InterPro" id="IPR036390">
    <property type="entry name" value="WH_DNA-bd_sf"/>
</dbReference>
<comment type="caution">
    <text evidence="5">The sequence shown here is derived from an EMBL/GenBank/DDBJ whole genome shotgun (WGS) entry which is preliminary data.</text>
</comment>
<dbReference type="GO" id="GO:0043565">
    <property type="term" value="F:sequence-specific DNA binding"/>
    <property type="evidence" value="ECO:0007669"/>
    <property type="project" value="InterPro"/>
</dbReference>
<dbReference type="PANTHER" id="PTHR30154">
    <property type="entry name" value="LEUCINE-RESPONSIVE REGULATORY PROTEIN"/>
    <property type="match status" value="1"/>
</dbReference>
<evidence type="ECO:0000256" key="3">
    <source>
        <dbReference type="ARBA" id="ARBA00023163"/>
    </source>
</evidence>
<feature type="domain" description="HTH asnC-type" evidence="4">
    <location>
        <begin position="1"/>
        <end position="64"/>
    </location>
</feature>
<dbReference type="SUPFAM" id="SSF54909">
    <property type="entry name" value="Dimeric alpha+beta barrel"/>
    <property type="match status" value="1"/>
</dbReference>
<accession>A0A554VHI7</accession>
<dbReference type="SUPFAM" id="SSF46785">
    <property type="entry name" value="Winged helix' DNA-binding domain"/>
    <property type="match status" value="1"/>
</dbReference>
<dbReference type="Pfam" id="PF01037">
    <property type="entry name" value="AsnC_trans_reg"/>
    <property type="match status" value="1"/>
</dbReference>
<dbReference type="GO" id="GO:0043200">
    <property type="term" value="P:response to amino acid"/>
    <property type="evidence" value="ECO:0007669"/>
    <property type="project" value="TreeGrafter"/>
</dbReference>
<dbReference type="GO" id="GO:0005829">
    <property type="term" value="C:cytosol"/>
    <property type="evidence" value="ECO:0007669"/>
    <property type="project" value="TreeGrafter"/>
</dbReference>
<evidence type="ECO:0000259" key="4">
    <source>
        <dbReference type="PROSITE" id="PS50956"/>
    </source>
</evidence>
<dbReference type="PANTHER" id="PTHR30154:SF53">
    <property type="entry name" value="HTH-TYPE TRANSCRIPTIONAL REGULATOR LRPC"/>
    <property type="match status" value="1"/>
</dbReference>
<dbReference type="SMART" id="SM00344">
    <property type="entry name" value="HTH_ASNC"/>
    <property type="match status" value="1"/>
</dbReference>
<evidence type="ECO:0000256" key="2">
    <source>
        <dbReference type="ARBA" id="ARBA00023125"/>
    </source>
</evidence>
<evidence type="ECO:0000256" key="1">
    <source>
        <dbReference type="ARBA" id="ARBA00023015"/>
    </source>
</evidence>
<name>A0A554VHI7_9FLAO</name>
<dbReference type="InterPro" id="IPR019888">
    <property type="entry name" value="Tscrpt_reg_AsnC-like"/>
</dbReference>
<dbReference type="AlphaFoldDB" id="A0A554VHI7"/>
<keyword evidence="6" id="KW-1185">Reference proteome</keyword>
<dbReference type="Pfam" id="PF13404">
    <property type="entry name" value="HTH_AsnC-type"/>
    <property type="match status" value="1"/>
</dbReference>
<keyword evidence="1" id="KW-0805">Transcription regulation</keyword>
<dbReference type="Proteomes" id="UP000318833">
    <property type="component" value="Unassembled WGS sequence"/>
</dbReference>
<dbReference type="Gene3D" id="1.10.10.10">
    <property type="entry name" value="Winged helix-like DNA-binding domain superfamily/Winged helix DNA-binding domain"/>
    <property type="match status" value="1"/>
</dbReference>
<dbReference type="InterPro" id="IPR000485">
    <property type="entry name" value="AsnC-type_HTH_dom"/>
</dbReference>
<dbReference type="FunFam" id="1.10.10.10:FF:000186">
    <property type="entry name" value="AsnC family transcriptional regulator"/>
    <property type="match status" value="1"/>
</dbReference>
<dbReference type="GO" id="GO:0006355">
    <property type="term" value="P:regulation of DNA-templated transcription"/>
    <property type="evidence" value="ECO:0007669"/>
    <property type="project" value="UniProtKB-ARBA"/>
</dbReference>
<dbReference type="InterPro" id="IPR036388">
    <property type="entry name" value="WH-like_DNA-bd_sf"/>
</dbReference>
<dbReference type="PROSITE" id="PS50956">
    <property type="entry name" value="HTH_ASNC_2"/>
    <property type="match status" value="1"/>
</dbReference>
<dbReference type="InterPro" id="IPR011008">
    <property type="entry name" value="Dimeric_a/b-barrel"/>
</dbReference>
<dbReference type="EMBL" id="VLNR01000039">
    <property type="protein sequence ID" value="TSE06932.1"/>
    <property type="molecule type" value="Genomic_DNA"/>
</dbReference>
<dbReference type="InterPro" id="IPR019887">
    <property type="entry name" value="Tscrpt_reg_AsnC/Lrp_C"/>
</dbReference>
<gene>
    <name evidence="5" type="ORF">FOF46_17830</name>
</gene>
<evidence type="ECO:0000313" key="5">
    <source>
        <dbReference type="EMBL" id="TSE06932.1"/>
    </source>
</evidence>
<dbReference type="RefSeq" id="WP_143917397.1">
    <property type="nucleotide sequence ID" value="NZ_CANMIK010000043.1"/>
</dbReference>
<protein>
    <submittedName>
        <fullName evidence="5">Lrp/AsnC family transcriptional regulator</fullName>
    </submittedName>
</protein>
<dbReference type="CDD" id="cd00090">
    <property type="entry name" value="HTH_ARSR"/>
    <property type="match status" value="1"/>
</dbReference>
<keyword evidence="2" id="KW-0238">DNA-binding</keyword>
<evidence type="ECO:0000313" key="6">
    <source>
        <dbReference type="Proteomes" id="UP000318833"/>
    </source>
</evidence>
<organism evidence="5 6">
    <name type="scientific">Aquimarina algiphila</name>
    <dbReference type="NCBI Taxonomy" id="2047982"/>
    <lineage>
        <taxon>Bacteria</taxon>
        <taxon>Pseudomonadati</taxon>
        <taxon>Bacteroidota</taxon>
        <taxon>Flavobacteriia</taxon>
        <taxon>Flavobacteriales</taxon>
        <taxon>Flavobacteriaceae</taxon>
        <taxon>Aquimarina</taxon>
    </lineage>
</organism>
<dbReference type="Gene3D" id="3.30.70.920">
    <property type="match status" value="1"/>
</dbReference>
<keyword evidence="3" id="KW-0804">Transcription</keyword>
<reference evidence="5 6" key="1">
    <citation type="submission" date="2019-07" db="EMBL/GenBank/DDBJ databases">
        <title>The draft genome sequence of Aquimarina algiphila M91.</title>
        <authorList>
            <person name="Meng X."/>
        </authorList>
    </citation>
    <scope>NUCLEOTIDE SEQUENCE [LARGE SCALE GENOMIC DNA]</scope>
    <source>
        <strain evidence="5 6">M91</strain>
    </source>
</reference>
<dbReference type="InterPro" id="IPR011991">
    <property type="entry name" value="ArsR-like_HTH"/>
</dbReference>
<sequence length="149" mass="17070">MVKDDLDWKILELLQENARMSFAQIGRVVGLSPSAIAERVQRMEETEVITGYTAQVAPDKLGWSLSVIIMMSVNRINFESFTNDLSHEYPEMVECTRVTGKDCLIMKFHVKNSNHLEEVVNRLSRHGDPTTLLILNELLKNEPIRRSIN</sequence>
<proteinExistence type="predicted"/>
<dbReference type="OrthoDB" id="9800326at2"/>
<dbReference type="PRINTS" id="PR00033">
    <property type="entry name" value="HTHASNC"/>
</dbReference>